<evidence type="ECO:0008006" key="4">
    <source>
        <dbReference type="Google" id="ProtNLM"/>
    </source>
</evidence>
<dbReference type="PROSITE" id="PS51257">
    <property type="entry name" value="PROKAR_LIPOPROTEIN"/>
    <property type="match status" value="1"/>
</dbReference>
<sequence length="181" mass="18427">MTLDVRRRGARRSGVRHPAAAAAALLVAVALVGCGPQAPSSPSGPATDATTGPGPTTSREPLVTTEPSQEPTRPAEPPTGTAPPTTTPPTAGTPAAVAVADLAARLDVAPEQVTVVRADAVTWRDGSMGCPRPGMSYTQALVEGTLVVLEVDGRRYEYHSGGRRAPFLCESPEAPVGGDVS</sequence>
<feature type="region of interest" description="Disordered" evidence="1">
    <location>
        <begin position="36"/>
        <end position="94"/>
    </location>
</feature>
<dbReference type="OrthoDB" id="5801841at2"/>
<dbReference type="Proteomes" id="UP000029839">
    <property type="component" value="Unassembled WGS sequence"/>
</dbReference>
<feature type="compositionally biased region" description="Pro residues" evidence="1">
    <location>
        <begin position="74"/>
        <end position="87"/>
    </location>
</feature>
<accession>A0A0A0BRQ9</accession>
<comment type="caution">
    <text evidence="2">The sequence shown here is derived from an EMBL/GenBank/DDBJ whole genome shotgun (WGS) entry which is preliminary data.</text>
</comment>
<dbReference type="AlphaFoldDB" id="A0A0A0BRQ9"/>
<keyword evidence="3" id="KW-1185">Reference proteome</keyword>
<dbReference type="RefSeq" id="WP_052426372.1">
    <property type="nucleotide sequence ID" value="NZ_AXCY01000077.1"/>
</dbReference>
<name>A0A0A0BRQ9_9CELL</name>
<dbReference type="EMBL" id="AXCY01000077">
    <property type="protein sequence ID" value="KGM09789.1"/>
    <property type="molecule type" value="Genomic_DNA"/>
</dbReference>
<proteinExistence type="predicted"/>
<reference evidence="2 3" key="2">
    <citation type="journal article" date="2015" name="Stand. Genomic Sci.">
        <title>Draft genome sequence of Cellulomonas carbonis T26(T) and comparative analysis of six Cellulomonas genomes.</title>
        <authorList>
            <person name="Zhuang W."/>
            <person name="Zhang S."/>
            <person name="Xia X."/>
            <person name="Wang G."/>
        </authorList>
    </citation>
    <scope>NUCLEOTIDE SEQUENCE [LARGE SCALE GENOMIC DNA]</scope>
    <source>
        <strain evidence="2 3">T26</strain>
    </source>
</reference>
<organism evidence="2 3">
    <name type="scientific">Cellulomonas carbonis T26</name>
    <dbReference type="NCBI Taxonomy" id="947969"/>
    <lineage>
        <taxon>Bacteria</taxon>
        <taxon>Bacillati</taxon>
        <taxon>Actinomycetota</taxon>
        <taxon>Actinomycetes</taxon>
        <taxon>Micrococcales</taxon>
        <taxon>Cellulomonadaceae</taxon>
        <taxon>Cellulomonas</taxon>
    </lineage>
</organism>
<gene>
    <name evidence="2" type="ORF">N868_18710</name>
</gene>
<evidence type="ECO:0000313" key="3">
    <source>
        <dbReference type="Proteomes" id="UP000029839"/>
    </source>
</evidence>
<feature type="compositionally biased region" description="Low complexity" evidence="1">
    <location>
        <begin position="36"/>
        <end position="58"/>
    </location>
</feature>
<reference evidence="2 3" key="1">
    <citation type="submission" date="2013-08" db="EMBL/GenBank/DDBJ databases">
        <title>Genome sequencing of Cellulomonas carbonis T26.</title>
        <authorList>
            <person name="Chen F."/>
            <person name="Li Y."/>
            <person name="Wang G."/>
        </authorList>
    </citation>
    <scope>NUCLEOTIDE SEQUENCE [LARGE SCALE GENOMIC DNA]</scope>
    <source>
        <strain evidence="2 3">T26</strain>
    </source>
</reference>
<protein>
    <recommendedName>
        <fullName evidence="4">Lipoprotein</fullName>
    </recommendedName>
</protein>
<evidence type="ECO:0000313" key="2">
    <source>
        <dbReference type="EMBL" id="KGM09789.1"/>
    </source>
</evidence>
<evidence type="ECO:0000256" key="1">
    <source>
        <dbReference type="SAM" id="MobiDB-lite"/>
    </source>
</evidence>